<dbReference type="EMBL" id="GU339467">
    <property type="protein sequence ID" value="ADB93780.1"/>
    <property type="molecule type" value="Genomic_DNA"/>
</dbReference>
<proteinExistence type="predicted"/>
<organism evidence="2 3">
    <name type="scientific">Mycobacterium phage RedRock</name>
    <dbReference type="NCBI Taxonomy" id="711470"/>
    <lineage>
        <taxon>Viruses</taxon>
        <taxon>Duplodnaviria</taxon>
        <taxon>Heunggongvirae</taxon>
        <taxon>Uroviricota</taxon>
        <taxon>Caudoviricetes</taxon>
        <taxon>Fromanvirus</taxon>
        <taxon>Fromanvirus redrock</taxon>
    </lineage>
</organism>
<sequence>MNRDPIEIANDLLADQQWREEE</sequence>
<accession>D3JZE9</accession>
<reference evidence="3" key="1">
    <citation type="submission" date="2009-12" db="EMBL/GenBank/DDBJ databases">
        <authorList>
            <person name="Jacobs-Sera D."/>
            <person name="Zellars M."/>
            <person name="Wells M.E."/>
            <person name="Webb J.L."/>
            <person name="Ware V.C."/>
            <person name="Vazquez E."/>
            <person name="TamarapuParthasarathy P."/>
            <person name="Smith I.A."/>
            <person name="Simon S.E."/>
            <person name="Shaffer C.D."/>
            <person name="Rubin M.R."/>
            <person name="Rosenzweig R.F."/>
            <person name="Rinehart C.A."/>
            <person name="Qin H."/>
            <person name="Pillay I."/>
            <person name="Payne D.E.II."/>
            <person name="Padolina J.M."/>
            <person name="Novick P.A."/>
            <person name="Miller E.S."/>
            <person name="Mayer E.S."/>
            <person name="Marzillier J.Y."/>
            <person name="Mageeney C.M."/>
            <person name="MacGibeny M.A."/>
            <person name="Li W."/>
            <person name="Lee J.Y."/>
            <person name="Kinnersley M.A."/>
            <person name="King-Smith C."/>
            <person name="King R.A."/>
            <person name="Kenna M.A."/>
            <person name="Kearse M.G."/>
            <person name="Johnson B.K."/>
            <person name="Johnson A.A."/>
            <person name="Johnson C.M."/>
            <person name="Hughes L.E."/>
            <person name="Harrison M."/>
            <person name="Guild N.A."/>
            <person name="Gilbert J.L."/>
            <person name="Fillman C.L."/>
            <person name="Felton C.M."/>
            <person name="Dunbar D.A."/>
            <person name="Dennehy J.J."/>
            <person name="DeJong R.J."/>
            <person name="Carson S."/>
            <person name="Burnett S.H."/>
            <person name="Breakwell D.P."/>
            <person name="Berrios J.E."/>
            <person name="Benjamin R.C."/>
            <person name="Anderson J.J."/>
            <person name="Bradley K.W."/>
            <person name="Khaja R."/>
            <person name="Lee E."/>
            <person name="Barker L.P."/>
            <person name="Lewis M.F."/>
            <person name="Jordan T.C."/>
            <person name="Cresawn S.G."/>
            <person name="Grace M.A."/>
            <person name="Pope W.H."/>
            <person name="Ko C."/>
            <person name="Russell D.A."/>
            <person name="Peebles C.L."/>
            <person name="Lawrence J.L."/>
            <person name="Hendrix R.W."/>
            <person name="Hatfull G.F."/>
        </authorList>
    </citation>
    <scope>NUCLEOTIDE SEQUENCE [LARGE SCALE GENOMIC DNA]</scope>
</reference>
<evidence type="ECO:0000256" key="1">
    <source>
        <dbReference type="SAM" id="MobiDB-lite"/>
    </source>
</evidence>
<dbReference type="Proteomes" id="UP000001547">
    <property type="component" value="Segment"/>
</dbReference>
<feature type="region of interest" description="Disordered" evidence="1">
    <location>
        <begin position="1"/>
        <end position="22"/>
    </location>
</feature>
<gene>
    <name evidence="2" type="primary">87</name>
    <name evidence="2" type="ORF">REDROCK_87</name>
</gene>
<evidence type="ECO:0000313" key="3">
    <source>
        <dbReference type="Proteomes" id="UP000001547"/>
    </source>
</evidence>
<dbReference type="KEGG" id="vg:22111030"/>
<keyword evidence="3" id="KW-1185">Reference proteome</keyword>
<dbReference type="RefSeq" id="YP_009101340.1">
    <property type="nucleotide sequence ID" value="NC_025444.1"/>
</dbReference>
<protein>
    <submittedName>
        <fullName evidence="2">Uncharacterized protein</fullName>
    </submittedName>
</protein>
<name>D3JZE9_9CAUD</name>
<evidence type="ECO:0000313" key="2">
    <source>
        <dbReference type="EMBL" id="ADB93780.1"/>
    </source>
</evidence>
<dbReference type="GeneID" id="22111030"/>